<name>A0ABQ5J4G0_9ASTR</name>
<evidence type="ECO:0000313" key="2">
    <source>
        <dbReference type="EMBL" id="GJU07407.1"/>
    </source>
</evidence>
<reference evidence="2" key="2">
    <citation type="submission" date="2022-01" db="EMBL/GenBank/DDBJ databases">
        <authorList>
            <person name="Yamashiro T."/>
            <person name="Shiraishi A."/>
            <person name="Satake H."/>
            <person name="Nakayama K."/>
        </authorList>
    </citation>
    <scope>NUCLEOTIDE SEQUENCE</scope>
</reference>
<feature type="region of interest" description="Disordered" evidence="1">
    <location>
        <begin position="38"/>
        <end position="94"/>
    </location>
</feature>
<evidence type="ECO:0000313" key="3">
    <source>
        <dbReference type="Proteomes" id="UP001151760"/>
    </source>
</evidence>
<comment type="caution">
    <text evidence="2">The sequence shown here is derived from an EMBL/GenBank/DDBJ whole genome shotgun (WGS) entry which is preliminary data.</text>
</comment>
<feature type="compositionally biased region" description="Basic and acidic residues" evidence="1">
    <location>
        <begin position="79"/>
        <end position="94"/>
    </location>
</feature>
<dbReference type="Proteomes" id="UP001151760">
    <property type="component" value="Unassembled WGS sequence"/>
</dbReference>
<gene>
    <name evidence="2" type="ORF">Tco_1123837</name>
</gene>
<organism evidence="2 3">
    <name type="scientific">Tanacetum coccineum</name>
    <dbReference type="NCBI Taxonomy" id="301880"/>
    <lineage>
        <taxon>Eukaryota</taxon>
        <taxon>Viridiplantae</taxon>
        <taxon>Streptophyta</taxon>
        <taxon>Embryophyta</taxon>
        <taxon>Tracheophyta</taxon>
        <taxon>Spermatophyta</taxon>
        <taxon>Magnoliopsida</taxon>
        <taxon>eudicotyledons</taxon>
        <taxon>Gunneridae</taxon>
        <taxon>Pentapetalae</taxon>
        <taxon>asterids</taxon>
        <taxon>campanulids</taxon>
        <taxon>Asterales</taxon>
        <taxon>Asteraceae</taxon>
        <taxon>Asteroideae</taxon>
        <taxon>Anthemideae</taxon>
        <taxon>Anthemidinae</taxon>
        <taxon>Tanacetum</taxon>
    </lineage>
</organism>
<protein>
    <submittedName>
        <fullName evidence="2">Uncharacterized protein</fullName>
    </submittedName>
</protein>
<sequence>MCKTKPTLYVADGLRWWCSNDEGYDGDEGDVGTKVVVDRGGDGRSGESVVMDGSDGCDDDGGGVGGAAGGRRQVAGNWPERRRRLEKEREKYGG</sequence>
<reference evidence="2" key="1">
    <citation type="journal article" date="2022" name="Int. J. Mol. Sci.">
        <title>Draft Genome of Tanacetum Coccineum: Genomic Comparison of Closely Related Tanacetum-Family Plants.</title>
        <authorList>
            <person name="Yamashiro T."/>
            <person name="Shiraishi A."/>
            <person name="Nakayama K."/>
            <person name="Satake H."/>
        </authorList>
    </citation>
    <scope>NUCLEOTIDE SEQUENCE</scope>
</reference>
<evidence type="ECO:0000256" key="1">
    <source>
        <dbReference type="SAM" id="MobiDB-lite"/>
    </source>
</evidence>
<accession>A0ABQ5J4G0</accession>
<dbReference type="EMBL" id="BQNB010021536">
    <property type="protein sequence ID" value="GJU07407.1"/>
    <property type="molecule type" value="Genomic_DNA"/>
</dbReference>
<keyword evidence="3" id="KW-1185">Reference proteome</keyword>
<proteinExistence type="predicted"/>